<dbReference type="Pfam" id="PF00072">
    <property type="entry name" value="Response_reg"/>
    <property type="match status" value="1"/>
</dbReference>
<dbReference type="GO" id="GO:0000160">
    <property type="term" value="P:phosphorelay signal transduction system"/>
    <property type="evidence" value="ECO:0007669"/>
    <property type="project" value="InterPro"/>
</dbReference>
<dbReference type="PRINTS" id="PR00038">
    <property type="entry name" value="HTHLUXR"/>
</dbReference>
<evidence type="ECO:0000313" key="10">
    <source>
        <dbReference type="Proteomes" id="UP000640489"/>
    </source>
</evidence>
<dbReference type="PROSITE" id="PS50110">
    <property type="entry name" value="RESPONSE_REGULATORY"/>
    <property type="match status" value="1"/>
</dbReference>
<dbReference type="PROSITE" id="PS00622">
    <property type="entry name" value="HTH_LUXR_1"/>
    <property type="match status" value="1"/>
</dbReference>
<dbReference type="CDD" id="cd06170">
    <property type="entry name" value="LuxR_C_like"/>
    <property type="match status" value="1"/>
</dbReference>
<keyword evidence="1 5" id="KW-0597">Phosphoprotein</keyword>
<evidence type="ECO:0000259" key="7">
    <source>
        <dbReference type="PROSITE" id="PS50043"/>
    </source>
</evidence>
<name>A0A930VIF8_9ACTN</name>
<dbReference type="GO" id="GO:0003677">
    <property type="term" value="F:DNA binding"/>
    <property type="evidence" value="ECO:0007669"/>
    <property type="project" value="UniProtKB-KW"/>
</dbReference>
<dbReference type="Proteomes" id="UP000640489">
    <property type="component" value="Unassembled WGS sequence"/>
</dbReference>
<feature type="region of interest" description="Disordered" evidence="6">
    <location>
        <begin position="222"/>
        <end position="244"/>
    </location>
</feature>
<dbReference type="InterPro" id="IPR000792">
    <property type="entry name" value="Tscrpt_reg_LuxR_C"/>
</dbReference>
<evidence type="ECO:0000256" key="1">
    <source>
        <dbReference type="ARBA" id="ARBA00022553"/>
    </source>
</evidence>
<protein>
    <submittedName>
        <fullName evidence="9">Response regulator transcription factor</fullName>
    </submittedName>
</protein>
<dbReference type="SMART" id="SM00421">
    <property type="entry name" value="HTH_LUXR"/>
    <property type="match status" value="1"/>
</dbReference>
<keyword evidence="10" id="KW-1185">Reference proteome</keyword>
<dbReference type="PROSITE" id="PS50043">
    <property type="entry name" value="HTH_LUXR_2"/>
    <property type="match status" value="1"/>
</dbReference>
<organism evidence="9 10">
    <name type="scientific">Nocardioides islandensis</name>
    <dbReference type="NCBI Taxonomy" id="433663"/>
    <lineage>
        <taxon>Bacteria</taxon>
        <taxon>Bacillati</taxon>
        <taxon>Actinomycetota</taxon>
        <taxon>Actinomycetes</taxon>
        <taxon>Propionibacteriales</taxon>
        <taxon>Nocardioidaceae</taxon>
        <taxon>Nocardioides</taxon>
    </lineage>
</organism>
<dbReference type="InterPro" id="IPR016032">
    <property type="entry name" value="Sig_transdc_resp-reg_C-effctor"/>
</dbReference>
<dbReference type="PANTHER" id="PTHR43214:SF41">
    <property type="entry name" value="NITRATE_NITRITE RESPONSE REGULATOR PROTEIN NARP"/>
    <property type="match status" value="1"/>
</dbReference>
<dbReference type="CDD" id="cd17535">
    <property type="entry name" value="REC_NarL-like"/>
    <property type="match status" value="1"/>
</dbReference>
<dbReference type="AlphaFoldDB" id="A0A930VIF8"/>
<gene>
    <name evidence="9" type="ORF">ISU07_18430</name>
</gene>
<dbReference type="InterPro" id="IPR011006">
    <property type="entry name" value="CheY-like_superfamily"/>
</dbReference>
<evidence type="ECO:0000256" key="2">
    <source>
        <dbReference type="ARBA" id="ARBA00023015"/>
    </source>
</evidence>
<evidence type="ECO:0000256" key="5">
    <source>
        <dbReference type="PROSITE-ProRule" id="PRU00169"/>
    </source>
</evidence>
<keyword evidence="3" id="KW-0238">DNA-binding</keyword>
<keyword evidence="2" id="KW-0805">Transcription regulation</keyword>
<keyword evidence="4" id="KW-0804">Transcription</keyword>
<dbReference type="GO" id="GO:0006355">
    <property type="term" value="P:regulation of DNA-templated transcription"/>
    <property type="evidence" value="ECO:0007669"/>
    <property type="project" value="InterPro"/>
</dbReference>
<evidence type="ECO:0000313" key="9">
    <source>
        <dbReference type="EMBL" id="MBF4765112.1"/>
    </source>
</evidence>
<sequence length="244" mass="26131">MSHERGQGDMPGSQRAPGTTRVFVVSPVRIYREGLTQVLATRSDLTIVGSADSVEDALPTVRRREVDVVLYDLRCPSGLVGIRRLAGSPEVSVIALGVEESPDWVIACAEAGIAGYVTDSTSLDGLVARMADAVHGDFDCPPNIAAGLLRRLAVIGPASRTPTVQSRLTTRELEVATLLQQGLSNKQIARRLTIQLPTVKNHVHSILRKLDAPTRREAAEVLRTGGGGRELGDPRPSSNGHPRL</sequence>
<reference evidence="9" key="1">
    <citation type="submission" date="2020-11" db="EMBL/GenBank/DDBJ databases">
        <title>Nocardioides sp. nov., isolated from Soil of Cynanchum wilfordii Hemsley rhizosphere.</title>
        <authorList>
            <person name="Lee J.-S."/>
            <person name="Suh M.K."/>
            <person name="Kim J.-S."/>
        </authorList>
    </citation>
    <scope>NUCLEOTIDE SEQUENCE</scope>
    <source>
        <strain evidence="9">KCTC 19275</strain>
    </source>
</reference>
<dbReference type="SUPFAM" id="SSF52172">
    <property type="entry name" value="CheY-like"/>
    <property type="match status" value="1"/>
</dbReference>
<dbReference type="InterPro" id="IPR058245">
    <property type="entry name" value="NreC/VraR/RcsB-like_REC"/>
</dbReference>
<dbReference type="InterPro" id="IPR001789">
    <property type="entry name" value="Sig_transdc_resp-reg_receiver"/>
</dbReference>
<feature type="domain" description="Response regulatory" evidence="8">
    <location>
        <begin position="21"/>
        <end position="134"/>
    </location>
</feature>
<evidence type="ECO:0000256" key="3">
    <source>
        <dbReference type="ARBA" id="ARBA00023125"/>
    </source>
</evidence>
<evidence type="ECO:0000256" key="6">
    <source>
        <dbReference type="SAM" id="MobiDB-lite"/>
    </source>
</evidence>
<dbReference type="EMBL" id="JADKPN010000013">
    <property type="protein sequence ID" value="MBF4765112.1"/>
    <property type="molecule type" value="Genomic_DNA"/>
</dbReference>
<dbReference type="SMART" id="SM00448">
    <property type="entry name" value="REC"/>
    <property type="match status" value="1"/>
</dbReference>
<dbReference type="PANTHER" id="PTHR43214">
    <property type="entry name" value="TWO-COMPONENT RESPONSE REGULATOR"/>
    <property type="match status" value="1"/>
</dbReference>
<dbReference type="Gene3D" id="3.40.50.2300">
    <property type="match status" value="1"/>
</dbReference>
<feature type="modified residue" description="4-aspartylphosphate" evidence="5">
    <location>
        <position position="72"/>
    </location>
</feature>
<feature type="domain" description="HTH luxR-type" evidence="7">
    <location>
        <begin position="161"/>
        <end position="226"/>
    </location>
</feature>
<dbReference type="SUPFAM" id="SSF46894">
    <property type="entry name" value="C-terminal effector domain of the bipartite response regulators"/>
    <property type="match status" value="1"/>
</dbReference>
<dbReference type="InterPro" id="IPR039420">
    <property type="entry name" value="WalR-like"/>
</dbReference>
<evidence type="ECO:0000259" key="8">
    <source>
        <dbReference type="PROSITE" id="PS50110"/>
    </source>
</evidence>
<proteinExistence type="predicted"/>
<accession>A0A930VIF8</accession>
<dbReference type="Pfam" id="PF00196">
    <property type="entry name" value="GerE"/>
    <property type="match status" value="1"/>
</dbReference>
<comment type="caution">
    <text evidence="9">The sequence shown here is derived from an EMBL/GenBank/DDBJ whole genome shotgun (WGS) entry which is preliminary data.</text>
</comment>
<evidence type="ECO:0000256" key="4">
    <source>
        <dbReference type="ARBA" id="ARBA00023163"/>
    </source>
</evidence>